<proteinExistence type="inferred from homology"/>
<evidence type="ECO:0000256" key="4">
    <source>
        <dbReference type="ARBA" id="ARBA00022692"/>
    </source>
</evidence>
<evidence type="ECO:0000259" key="8">
    <source>
        <dbReference type="PROSITE" id="PS50928"/>
    </source>
</evidence>
<evidence type="ECO:0000256" key="3">
    <source>
        <dbReference type="ARBA" id="ARBA00022475"/>
    </source>
</evidence>
<dbReference type="STRING" id="561176.SAMN04488561_5828"/>
<accession>A0A1H5PWI3</accession>
<dbReference type="Gene3D" id="1.10.3720.10">
    <property type="entry name" value="MetI-like"/>
    <property type="match status" value="1"/>
</dbReference>
<dbReference type="GO" id="GO:0055085">
    <property type="term" value="P:transmembrane transport"/>
    <property type="evidence" value="ECO:0007669"/>
    <property type="project" value="InterPro"/>
</dbReference>
<evidence type="ECO:0000313" key="10">
    <source>
        <dbReference type="Proteomes" id="UP000181980"/>
    </source>
</evidence>
<dbReference type="PANTHER" id="PTHR30151">
    <property type="entry name" value="ALKANE SULFONATE ABC TRANSPORTER-RELATED, MEMBRANE SUBUNIT"/>
    <property type="match status" value="1"/>
</dbReference>
<dbReference type="PANTHER" id="PTHR30151:SF0">
    <property type="entry name" value="ABC TRANSPORTER PERMEASE PROTEIN MJ0413-RELATED"/>
    <property type="match status" value="1"/>
</dbReference>
<dbReference type="RefSeq" id="WP_141711906.1">
    <property type="nucleotide sequence ID" value="NZ_FNUC01000004.1"/>
</dbReference>
<feature type="transmembrane region" description="Helical" evidence="7">
    <location>
        <begin position="241"/>
        <end position="267"/>
    </location>
</feature>
<feature type="transmembrane region" description="Helical" evidence="7">
    <location>
        <begin position="86"/>
        <end position="108"/>
    </location>
</feature>
<keyword evidence="6 7" id="KW-0472">Membrane</keyword>
<dbReference type="OrthoDB" id="9796361at2"/>
<dbReference type="CDD" id="cd06261">
    <property type="entry name" value="TM_PBP2"/>
    <property type="match status" value="1"/>
</dbReference>
<dbReference type="GO" id="GO:0005886">
    <property type="term" value="C:plasma membrane"/>
    <property type="evidence" value="ECO:0007669"/>
    <property type="project" value="UniProtKB-SubCell"/>
</dbReference>
<name>A0A1H5PWI3_9ACTN</name>
<comment type="similarity">
    <text evidence="7">Belongs to the binding-protein-dependent transport system permease family.</text>
</comment>
<keyword evidence="2 7" id="KW-0813">Transport</keyword>
<dbReference type="PROSITE" id="PS50928">
    <property type="entry name" value="ABC_TM1"/>
    <property type="match status" value="1"/>
</dbReference>
<gene>
    <name evidence="9" type="ORF">SAMN04488561_5828</name>
</gene>
<evidence type="ECO:0000256" key="2">
    <source>
        <dbReference type="ARBA" id="ARBA00022448"/>
    </source>
</evidence>
<reference evidence="10" key="1">
    <citation type="submission" date="2016-10" db="EMBL/GenBank/DDBJ databases">
        <authorList>
            <person name="Varghese N."/>
            <person name="Submissions S."/>
        </authorList>
    </citation>
    <scope>NUCLEOTIDE SEQUENCE [LARGE SCALE GENOMIC DNA]</scope>
    <source>
        <strain evidence="10">DSM 45237</strain>
    </source>
</reference>
<keyword evidence="5 7" id="KW-1133">Transmembrane helix</keyword>
<feature type="transmembrane region" description="Helical" evidence="7">
    <location>
        <begin position="145"/>
        <end position="164"/>
    </location>
</feature>
<feature type="transmembrane region" description="Helical" evidence="7">
    <location>
        <begin position="120"/>
        <end position="139"/>
    </location>
</feature>
<evidence type="ECO:0000256" key="1">
    <source>
        <dbReference type="ARBA" id="ARBA00004651"/>
    </source>
</evidence>
<comment type="subcellular location">
    <subcellularLocation>
        <location evidence="1 7">Cell membrane</location>
        <topology evidence="1 7">Multi-pass membrane protein</topology>
    </subcellularLocation>
</comment>
<keyword evidence="3" id="KW-1003">Cell membrane</keyword>
<organism evidence="9 10">
    <name type="scientific">Jiangella alba</name>
    <dbReference type="NCBI Taxonomy" id="561176"/>
    <lineage>
        <taxon>Bacteria</taxon>
        <taxon>Bacillati</taxon>
        <taxon>Actinomycetota</taxon>
        <taxon>Actinomycetes</taxon>
        <taxon>Jiangellales</taxon>
        <taxon>Jiangellaceae</taxon>
        <taxon>Jiangella</taxon>
    </lineage>
</organism>
<evidence type="ECO:0000256" key="5">
    <source>
        <dbReference type="ARBA" id="ARBA00022989"/>
    </source>
</evidence>
<dbReference type="AlphaFoldDB" id="A0A1H5PWI3"/>
<dbReference type="EMBL" id="FNUC01000004">
    <property type="protein sequence ID" value="SEF17357.1"/>
    <property type="molecule type" value="Genomic_DNA"/>
</dbReference>
<feature type="transmembrane region" description="Helical" evidence="7">
    <location>
        <begin position="26"/>
        <end position="46"/>
    </location>
</feature>
<sequence>MTGAGADAGRYGPALRVRRFDLGARLGRLGLGAAGFAVVGVAWHLMAVGEVFGTGLLPTPVEVGRVIVDGLGNGLLDDLLISFRRVLIGVGLGLAIAAPIGFVLGWFGIARAMFNPLVNFLRALPPIALVPLVIVYFGIGELSRGIVLVWAAFFATIVIVYEGVAAMEEKYVRAAQTLGATRFEILTKVVFPLSVPHIMTAARVSLGIGWASLVAAELVAAQQGLGAVIQNASNFLDIPTVYAGIILIGVCALVMDTGIRMLSAYVVRWQDRGSR</sequence>
<evidence type="ECO:0000256" key="7">
    <source>
        <dbReference type="RuleBase" id="RU363032"/>
    </source>
</evidence>
<evidence type="ECO:0000313" key="9">
    <source>
        <dbReference type="EMBL" id="SEF17357.1"/>
    </source>
</evidence>
<keyword evidence="10" id="KW-1185">Reference proteome</keyword>
<feature type="domain" description="ABC transmembrane type-1" evidence="8">
    <location>
        <begin position="79"/>
        <end position="259"/>
    </location>
</feature>
<dbReference type="InterPro" id="IPR035906">
    <property type="entry name" value="MetI-like_sf"/>
</dbReference>
<dbReference type="Pfam" id="PF00528">
    <property type="entry name" value="BPD_transp_1"/>
    <property type="match status" value="1"/>
</dbReference>
<protein>
    <submittedName>
        <fullName evidence="9">NitT/TauT family transport system permease protein</fullName>
    </submittedName>
</protein>
<dbReference type="Proteomes" id="UP000181980">
    <property type="component" value="Unassembled WGS sequence"/>
</dbReference>
<dbReference type="SUPFAM" id="SSF161098">
    <property type="entry name" value="MetI-like"/>
    <property type="match status" value="1"/>
</dbReference>
<evidence type="ECO:0000256" key="6">
    <source>
        <dbReference type="ARBA" id="ARBA00023136"/>
    </source>
</evidence>
<dbReference type="InterPro" id="IPR000515">
    <property type="entry name" value="MetI-like"/>
</dbReference>
<keyword evidence="4 7" id="KW-0812">Transmembrane</keyword>
<feature type="transmembrane region" description="Helical" evidence="7">
    <location>
        <begin position="201"/>
        <end position="221"/>
    </location>
</feature>